<reference evidence="9" key="1">
    <citation type="journal article" date="2013" name="Nat. Genet.">
        <title>The Capsella rubella genome and the genomic consequences of rapid mating system evolution.</title>
        <authorList>
            <person name="Slotte T."/>
            <person name="Hazzouri K.M."/>
            <person name="Agren J.A."/>
            <person name="Koenig D."/>
            <person name="Maumus F."/>
            <person name="Guo Y.L."/>
            <person name="Steige K."/>
            <person name="Platts A.E."/>
            <person name="Escobar J.S."/>
            <person name="Newman L.K."/>
            <person name="Wang W."/>
            <person name="Mandakova T."/>
            <person name="Vello E."/>
            <person name="Smith L.M."/>
            <person name="Henz S.R."/>
            <person name="Steffen J."/>
            <person name="Takuno S."/>
            <person name="Brandvain Y."/>
            <person name="Coop G."/>
            <person name="Andolfatto P."/>
            <person name="Hu T.T."/>
            <person name="Blanchette M."/>
            <person name="Clark R.M."/>
            <person name="Quesneville H."/>
            <person name="Nordborg M."/>
            <person name="Gaut B.S."/>
            <person name="Lysak M.A."/>
            <person name="Jenkins J."/>
            <person name="Grimwood J."/>
            <person name="Chapman J."/>
            <person name="Prochnik S."/>
            <person name="Shu S."/>
            <person name="Rokhsar D."/>
            <person name="Schmutz J."/>
            <person name="Weigel D."/>
            <person name="Wright S.I."/>
        </authorList>
    </citation>
    <scope>NUCLEOTIDE SEQUENCE [LARGE SCALE GENOMIC DNA]</scope>
    <source>
        <strain evidence="9">cv. Monte Gargano</strain>
    </source>
</reference>
<comment type="similarity">
    <text evidence="2">Belongs to the UPF0496 family.</text>
</comment>
<feature type="transmembrane region" description="Helical" evidence="7">
    <location>
        <begin position="209"/>
        <end position="230"/>
    </location>
</feature>
<proteinExistence type="inferred from homology"/>
<feature type="region of interest" description="Disordered" evidence="6">
    <location>
        <begin position="368"/>
        <end position="388"/>
    </location>
</feature>
<dbReference type="EMBL" id="KB870811">
    <property type="protein sequence ID" value="EOA19037.1"/>
    <property type="molecule type" value="Genomic_DNA"/>
</dbReference>
<accession>R0FAK9</accession>
<evidence type="ECO:0000256" key="2">
    <source>
        <dbReference type="ARBA" id="ARBA00009074"/>
    </source>
</evidence>
<dbReference type="KEGG" id="crb:17880456"/>
<keyword evidence="4 7" id="KW-1133">Transmembrane helix</keyword>
<organism evidence="8 9">
    <name type="scientific">Capsella rubella</name>
    <dbReference type="NCBI Taxonomy" id="81985"/>
    <lineage>
        <taxon>Eukaryota</taxon>
        <taxon>Viridiplantae</taxon>
        <taxon>Streptophyta</taxon>
        <taxon>Embryophyta</taxon>
        <taxon>Tracheophyta</taxon>
        <taxon>Spermatophyta</taxon>
        <taxon>Magnoliopsida</taxon>
        <taxon>eudicotyledons</taxon>
        <taxon>Gunneridae</taxon>
        <taxon>Pentapetalae</taxon>
        <taxon>rosids</taxon>
        <taxon>malvids</taxon>
        <taxon>Brassicales</taxon>
        <taxon>Brassicaceae</taxon>
        <taxon>Camelineae</taxon>
        <taxon>Capsella</taxon>
    </lineage>
</organism>
<dbReference type="PANTHER" id="PTHR31113:SF3">
    <property type="entry name" value="UPF0496 PROTEIN 1"/>
    <property type="match status" value="1"/>
</dbReference>
<comment type="subcellular location">
    <subcellularLocation>
        <location evidence="1">Membrane</location>
    </subcellularLocation>
</comment>
<evidence type="ECO:0000313" key="9">
    <source>
        <dbReference type="Proteomes" id="UP000029121"/>
    </source>
</evidence>
<dbReference type="InterPro" id="IPR007749">
    <property type="entry name" value="DUF677"/>
</dbReference>
<evidence type="ECO:0000313" key="8">
    <source>
        <dbReference type="EMBL" id="EOA19037.1"/>
    </source>
</evidence>
<keyword evidence="3 7" id="KW-0812">Transmembrane</keyword>
<evidence type="ECO:0000256" key="3">
    <source>
        <dbReference type="ARBA" id="ARBA00022692"/>
    </source>
</evidence>
<dbReference type="eggNOG" id="ENOG502QQBT">
    <property type="taxonomic scope" value="Eukaryota"/>
</dbReference>
<gene>
    <name evidence="8" type="ORF">CARUB_v10007694mg</name>
</gene>
<keyword evidence="9" id="KW-1185">Reference proteome</keyword>
<dbReference type="OrthoDB" id="679959at2759"/>
<evidence type="ECO:0000256" key="7">
    <source>
        <dbReference type="SAM" id="Phobius"/>
    </source>
</evidence>
<dbReference type="GO" id="GO:0016020">
    <property type="term" value="C:membrane"/>
    <property type="evidence" value="ECO:0007669"/>
    <property type="project" value="UniProtKB-SubCell"/>
</dbReference>
<sequence length="388" mass="44784">MGNRTSKHSKTSLRIYARELRTYEAACEEDKEIQSFDKRMQARTSDVINTLATGVEVRGVSLDSLKVVTESLLDMNQEVVKVMLDCKKDIWKDKEMFKLVEDYFETSMKTHDFCDALRKGLHRIRDSYHMIVSALRQFEEESPVQGGNGYKKTLEKLKKFKDAERPFGEDFVDMFQIAYKQQMLMLEKLQLHNYKLEKKLKRIRTWRKLTSIIFVAAYAAVFICCIVAAAMTASPLVEVLAATAVPVSGIAGKWIDSLWKKYENEIKGQRDVVSSMQAGTYVAVKEMDIVRFLTEQLDNEIRNLVKSAEYAVEHGAVKIRIHEINEMLLVFKKNIEELETQADLCCRDIIKVREVILQRIIDSRCNNNSPSPDKKYKENSILSSCFKQ</sequence>
<dbReference type="Proteomes" id="UP000029121">
    <property type="component" value="Unassembled WGS sequence"/>
</dbReference>
<evidence type="ECO:0000256" key="4">
    <source>
        <dbReference type="ARBA" id="ARBA00022989"/>
    </source>
</evidence>
<dbReference type="PANTHER" id="PTHR31113">
    <property type="entry name" value="UPF0496 PROTEIN 3-RELATED"/>
    <property type="match status" value="1"/>
</dbReference>
<protein>
    <submittedName>
        <fullName evidence="8">Uncharacterized protein</fullName>
    </submittedName>
</protein>
<evidence type="ECO:0000256" key="1">
    <source>
        <dbReference type="ARBA" id="ARBA00004370"/>
    </source>
</evidence>
<dbReference type="STRING" id="81985.R0FAK9"/>
<evidence type="ECO:0000256" key="5">
    <source>
        <dbReference type="ARBA" id="ARBA00023136"/>
    </source>
</evidence>
<name>R0FAK9_9BRAS</name>
<keyword evidence="5 7" id="KW-0472">Membrane</keyword>
<dbReference type="Pfam" id="PF05055">
    <property type="entry name" value="DUF677"/>
    <property type="match status" value="1"/>
</dbReference>
<dbReference type="AlphaFoldDB" id="R0FAK9"/>
<evidence type="ECO:0000256" key="6">
    <source>
        <dbReference type="SAM" id="MobiDB-lite"/>
    </source>
</evidence>